<keyword evidence="6" id="KW-0812">Transmembrane</keyword>
<evidence type="ECO:0000256" key="2">
    <source>
        <dbReference type="ARBA" id="ARBA00022723"/>
    </source>
</evidence>
<dbReference type="PROSITE" id="PS00080">
    <property type="entry name" value="MULTICOPPER_OXIDASE2"/>
    <property type="match status" value="1"/>
</dbReference>
<organism evidence="10 11">
    <name type="scientific">Aspergillus sclerotialis</name>
    <dbReference type="NCBI Taxonomy" id="2070753"/>
    <lineage>
        <taxon>Eukaryota</taxon>
        <taxon>Fungi</taxon>
        <taxon>Dikarya</taxon>
        <taxon>Ascomycota</taxon>
        <taxon>Pezizomycotina</taxon>
        <taxon>Eurotiomycetes</taxon>
        <taxon>Eurotiomycetidae</taxon>
        <taxon>Eurotiales</taxon>
        <taxon>Aspergillaceae</taxon>
        <taxon>Aspergillus</taxon>
        <taxon>Aspergillus subgen. Polypaecilum</taxon>
    </lineage>
</organism>
<dbReference type="InterPro" id="IPR008972">
    <property type="entry name" value="Cupredoxin"/>
</dbReference>
<feature type="compositionally biased region" description="Basic residues" evidence="5">
    <location>
        <begin position="1"/>
        <end position="11"/>
    </location>
</feature>
<feature type="transmembrane region" description="Helical" evidence="6">
    <location>
        <begin position="610"/>
        <end position="630"/>
    </location>
</feature>
<dbReference type="InterPro" id="IPR033138">
    <property type="entry name" value="Cu_oxidase_CS"/>
</dbReference>
<dbReference type="InterPro" id="IPR001117">
    <property type="entry name" value="Cu-oxidase_2nd"/>
</dbReference>
<evidence type="ECO:0000256" key="3">
    <source>
        <dbReference type="ARBA" id="ARBA00023002"/>
    </source>
</evidence>
<accession>A0A3A2Z5J9</accession>
<evidence type="ECO:0000313" key="11">
    <source>
        <dbReference type="Proteomes" id="UP000266188"/>
    </source>
</evidence>
<protein>
    <submittedName>
        <fullName evidence="10">Multicopper oxidase</fullName>
    </submittedName>
</protein>
<keyword evidence="2" id="KW-0479">Metal-binding</keyword>
<dbReference type="GO" id="GO:0005507">
    <property type="term" value="F:copper ion binding"/>
    <property type="evidence" value="ECO:0007669"/>
    <property type="project" value="InterPro"/>
</dbReference>
<keyword evidence="4" id="KW-0186">Copper</keyword>
<evidence type="ECO:0000259" key="9">
    <source>
        <dbReference type="Pfam" id="PF07732"/>
    </source>
</evidence>
<evidence type="ECO:0000259" key="8">
    <source>
        <dbReference type="Pfam" id="PF07731"/>
    </source>
</evidence>
<comment type="similarity">
    <text evidence="1">Belongs to the multicopper oxidase family.</text>
</comment>
<dbReference type="OrthoDB" id="2121828at2759"/>
<evidence type="ECO:0000256" key="1">
    <source>
        <dbReference type="ARBA" id="ARBA00010609"/>
    </source>
</evidence>
<feature type="domain" description="Plastocyanin-like" evidence="9">
    <location>
        <begin position="116"/>
        <end position="229"/>
    </location>
</feature>
<dbReference type="CDD" id="cd13910">
    <property type="entry name" value="CuRO_3_MCO_like_4"/>
    <property type="match status" value="1"/>
</dbReference>
<dbReference type="AlphaFoldDB" id="A0A3A2Z5J9"/>
<dbReference type="Pfam" id="PF00394">
    <property type="entry name" value="Cu-oxidase"/>
    <property type="match status" value="1"/>
</dbReference>
<feature type="domain" description="Plastocyanin-like" evidence="7">
    <location>
        <begin position="251"/>
        <end position="381"/>
    </location>
</feature>
<dbReference type="EMBL" id="MVGC01000572">
    <property type="protein sequence ID" value="RJE18349.1"/>
    <property type="molecule type" value="Genomic_DNA"/>
</dbReference>
<comment type="caution">
    <text evidence="10">The sequence shown here is derived from an EMBL/GenBank/DDBJ whole genome shotgun (WGS) entry which is preliminary data.</text>
</comment>
<evidence type="ECO:0000313" key="10">
    <source>
        <dbReference type="EMBL" id="RJE18349.1"/>
    </source>
</evidence>
<dbReference type="Proteomes" id="UP000266188">
    <property type="component" value="Unassembled WGS sequence"/>
</dbReference>
<feature type="domain" description="Plastocyanin-like" evidence="8">
    <location>
        <begin position="513"/>
        <end position="630"/>
    </location>
</feature>
<dbReference type="InterPro" id="IPR002355">
    <property type="entry name" value="Cu_oxidase_Cu_BS"/>
</dbReference>
<feature type="transmembrane region" description="Helical" evidence="6">
    <location>
        <begin position="42"/>
        <end position="59"/>
    </location>
</feature>
<dbReference type="STRING" id="2070753.A0A3A2Z5J9"/>
<dbReference type="InterPro" id="IPR011706">
    <property type="entry name" value="Cu-oxidase_C"/>
</dbReference>
<dbReference type="InterPro" id="IPR011707">
    <property type="entry name" value="Cu-oxidase-like_N"/>
</dbReference>
<dbReference type="CDD" id="cd04206">
    <property type="entry name" value="CuRO_1_LCC_like"/>
    <property type="match status" value="1"/>
</dbReference>
<feature type="region of interest" description="Disordered" evidence="5">
    <location>
        <begin position="1"/>
        <end position="35"/>
    </location>
</feature>
<keyword evidence="6" id="KW-1133">Transmembrane helix</keyword>
<proteinExistence type="inferred from homology"/>
<keyword evidence="6" id="KW-0472">Membrane</keyword>
<dbReference type="Pfam" id="PF07731">
    <property type="entry name" value="Cu-oxidase_2"/>
    <property type="match status" value="1"/>
</dbReference>
<dbReference type="PROSITE" id="PS00079">
    <property type="entry name" value="MULTICOPPER_OXIDASE1"/>
    <property type="match status" value="1"/>
</dbReference>
<evidence type="ECO:0000256" key="4">
    <source>
        <dbReference type="ARBA" id="ARBA00023008"/>
    </source>
</evidence>
<dbReference type="InterPro" id="IPR045087">
    <property type="entry name" value="Cu-oxidase_fam"/>
</dbReference>
<evidence type="ECO:0000259" key="7">
    <source>
        <dbReference type="Pfam" id="PF00394"/>
    </source>
</evidence>
<gene>
    <name evidence="10" type="ORF">PHISCL_09318</name>
</gene>
<dbReference type="Pfam" id="PF07732">
    <property type="entry name" value="Cu-oxidase_3"/>
    <property type="match status" value="1"/>
</dbReference>
<sequence length="633" mass="71274">MERQSSRRRRSGPLAKSQKQDTENHEETIPHGPQKSSSFQGVVIYSLVVCVWIILAYFHQNNTPDPLQSLLPFPRIQGKKNTTLRDPDSVRPRIELHPEDHVYREPVTQRLGWRVTSDYLRPDGVLKRVYLVNGLFPGPTIETRSGDILVISVTNALETESITIHWHGLHIQNSMDGTSGVTQSVIPPGDEFVYNFTIPMDQSGTFWYHAHSGVHRADGLYGGFVVHEPAPKSTVRGLLSKEAKYAYEKELLLLIGDWYHRPADQVLAWYMRAASDGNEPVSDSLLINGVGSFDCNMAVPARPVDCEQSQVDFSFLNVNRNVDYRIRVVNTGSLAGFTLTFEHEKLELIQLDGIDVEPQRQKNVNSAGILYPGQRMDFILRSPPEVDAKPSSSITVGLDPECFKYPNPALNPEQSFPINKISKDNRAAKPSWVNSISLDQVASSSSNLAALPAKADQAHVIYTKIQKLSINEYIPYGFFNQSSWKPSDIPLIDLPKEKWGKDQFSFSTGPEPIWVDLVVNNLDEGPHPFHLHGHHFYILTVHQASIGWGSYNPFRDPYPPGLMSNSKEVSSDFNSETPYNLSRAILRDTVQIPSRGYAVLRFRADNPGVWMFHCHILWHLASGMAMLVNVMRV</sequence>
<dbReference type="PANTHER" id="PTHR11709:SF394">
    <property type="entry name" value="FI03373P-RELATED"/>
    <property type="match status" value="1"/>
</dbReference>
<dbReference type="PANTHER" id="PTHR11709">
    <property type="entry name" value="MULTI-COPPER OXIDASE"/>
    <property type="match status" value="1"/>
</dbReference>
<evidence type="ECO:0000256" key="5">
    <source>
        <dbReference type="SAM" id="MobiDB-lite"/>
    </source>
</evidence>
<reference evidence="11" key="1">
    <citation type="submission" date="2017-02" db="EMBL/GenBank/DDBJ databases">
        <authorList>
            <person name="Tafer H."/>
            <person name="Lopandic K."/>
        </authorList>
    </citation>
    <scope>NUCLEOTIDE SEQUENCE [LARGE SCALE GENOMIC DNA]</scope>
    <source>
        <strain evidence="11">CBS 366.77</strain>
    </source>
</reference>
<feature type="compositionally biased region" description="Basic and acidic residues" evidence="5">
    <location>
        <begin position="18"/>
        <end position="29"/>
    </location>
</feature>
<dbReference type="Gene3D" id="2.60.40.420">
    <property type="entry name" value="Cupredoxins - blue copper proteins"/>
    <property type="match status" value="3"/>
</dbReference>
<dbReference type="CDD" id="cd04205">
    <property type="entry name" value="CuRO_2_LCC_like"/>
    <property type="match status" value="1"/>
</dbReference>
<dbReference type="GO" id="GO:0016491">
    <property type="term" value="F:oxidoreductase activity"/>
    <property type="evidence" value="ECO:0007669"/>
    <property type="project" value="UniProtKB-KW"/>
</dbReference>
<name>A0A3A2Z5J9_9EURO</name>
<keyword evidence="3" id="KW-0560">Oxidoreductase</keyword>
<dbReference type="SUPFAM" id="SSF49503">
    <property type="entry name" value="Cupredoxins"/>
    <property type="match status" value="3"/>
</dbReference>
<keyword evidence="11" id="KW-1185">Reference proteome</keyword>
<evidence type="ECO:0000256" key="6">
    <source>
        <dbReference type="SAM" id="Phobius"/>
    </source>
</evidence>